<sequence length="334" mass="37116">MFLASLLRFISLLGLVSPAEAWDPSQARVPGIAFGLTPDAGTAAIRFPNSTVVHMARTEWNQSQPYRTFMRKADGPPADVERCHWLMSYFTGCGRDADFEAVKVLLLDLKEMVEAVLRTNICFADVVIADLGQTYQGRIIEEALAAIGLRQSTSVASAPKLAALAYSFENPDDNAPERLVLVIDYSKSHLNLAIFCDDEGITMEPVRQDYQMGLGASNEINSQHWGDVDNAIGQFLLSPFGDSYKGSPLPRHISKLVLYGDAMEQRFRDALMMHVKVGKELVEKAYVYSPAGAGAVPMAERSFHRQNSIDFYGEATFGCKWRSKLYHKRAHDEL</sequence>
<evidence type="ECO:0000256" key="1">
    <source>
        <dbReference type="SAM" id="SignalP"/>
    </source>
</evidence>
<keyword evidence="1" id="KW-0732">Signal</keyword>
<evidence type="ECO:0000313" key="3">
    <source>
        <dbReference type="Proteomes" id="UP000722485"/>
    </source>
</evidence>
<feature type="chain" id="PRO_5040152916" evidence="1">
    <location>
        <begin position="22"/>
        <end position="334"/>
    </location>
</feature>
<reference evidence="2" key="1">
    <citation type="submission" date="2020-03" db="EMBL/GenBank/DDBJ databases">
        <title>Draft Genome Sequence of Cylindrodendrum hubeiense.</title>
        <authorList>
            <person name="Buettner E."/>
            <person name="Kellner H."/>
        </authorList>
    </citation>
    <scope>NUCLEOTIDE SEQUENCE</scope>
    <source>
        <strain evidence="2">IHI 201604</strain>
    </source>
</reference>
<feature type="signal peptide" evidence="1">
    <location>
        <begin position="1"/>
        <end position="21"/>
    </location>
</feature>
<name>A0A9P5H4F9_9HYPO</name>
<comment type="caution">
    <text evidence="2">The sequence shown here is derived from an EMBL/GenBank/DDBJ whole genome shotgun (WGS) entry which is preliminary data.</text>
</comment>
<keyword evidence="3" id="KW-1185">Reference proteome</keyword>
<protein>
    <submittedName>
        <fullName evidence="2">Uncharacterized protein</fullName>
    </submittedName>
</protein>
<gene>
    <name evidence="2" type="ORF">G7Z17_g6563</name>
</gene>
<organism evidence="2 3">
    <name type="scientific">Cylindrodendrum hubeiense</name>
    <dbReference type="NCBI Taxonomy" id="595255"/>
    <lineage>
        <taxon>Eukaryota</taxon>
        <taxon>Fungi</taxon>
        <taxon>Dikarya</taxon>
        <taxon>Ascomycota</taxon>
        <taxon>Pezizomycotina</taxon>
        <taxon>Sordariomycetes</taxon>
        <taxon>Hypocreomycetidae</taxon>
        <taxon>Hypocreales</taxon>
        <taxon>Nectriaceae</taxon>
        <taxon>Cylindrodendrum</taxon>
    </lineage>
</organism>
<dbReference type="Proteomes" id="UP000722485">
    <property type="component" value="Unassembled WGS sequence"/>
</dbReference>
<dbReference type="OrthoDB" id="3643156at2759"/>
<accession>A0A9P5H4F9</accession>
<dbReference type="EMBL" id="JAANBB010000129">
    <property type="protein sequence ID" value="KAF7549147.1"/>
    <property type="molecule type" value="Genomic_DNA"/>
</dbReference>
<dbReference type="AlphaFoldDB" id="A0A9P5H4F9"/>
<proteinExistence type="predicted"/>
<evidence type="ECO:0000313" key="2">
    <source>
        <dbReference type="EMBL" id="KAF7549147.1"/>
    </source>
</evidence>